<dbReference type="EMBL" id="BSQG01000008">
    <property type="protein sequence ID" value="GLU49659.1"/>
    <property type="molecule type" value="Genomic_DNA"/>
</dbReference>
<dbReference type="InterPro" id="IPR002798">
    <property type="entry name" value="SpoIIM-like"/>
</dbReference>
<proteinExistence type="predicted"/>
<protein>
    <submittedName>
        <fullName evidence="2">Membrane protein</fullName>
    </submittedName>
</protein>
<feature type="transmembrane region" description="Helical" evidence="1">
    <location>
        <begin position="101"/>
        <end position="122"/>
    </location>
</feature>
<dbReference type="PANTHER" id="PTHR35337">
    <property type="entry name" value="SLR1478 PROTEIN"/>
    <property type="match status" value="1"/>
</dbReference>
<dbReference type="Proteomes" id="UP001165092">
    <property type="component" value="Unassembled WGS sequence"/>
</dbReference>
<dbReference type="PANTHER" id="PTHR35337:SF1">
    <property type="entry name" value="SLR1478 PROTEIN"/>
    <property type="match status" value="1"/>
</dbReference>
<keyword evidence="1" id="KW-1133">Transmembrane helix</keyword>
<evidence type="ECO:0000313" key="3">
    <source>
        <dbReference type="Proteomes" id="UP001165092"/>
    </source>
</evidence>
<keyword evidence="1" id="KW-0472">Membrane</keyword>
<name>A0A9W6P9S8_9ACTN</name>
<evidence type="ECO:0000256" key="1">
    <source>
        <dbReference type="SAM" id="Phobius"/>
    </source>
</evidence>
<dbReference type="Pfam" id="PF01944">
    <property type="entry name" value="SpoIIM"/>
    <property type="match status" value="1"/>
</dbReference>
<organism evidence="2 3">
    <name type="scientific">Nocardiopsis ansamitocini</name>
    <dbReference type="NCBI Taxonomy" id="1670832"/>
    <lineage>
        <taxon>Bacteria</taxon>
        <taxon>Bacillati</taxon>
        <taxon>Actinomycetota</taxon>
        <taxon>Actinomycetes</taxon>
        <taxon>Streptosporangiales</taxon>
        <taxon>Nocardiopsidaceae</taxon>
        <taxon>Nocardiopsis</taxon>
    </lineage>
</organism>
<accession>A0A9W6P9S8</accession>
<keyword evidence="3" id="KW-1185">Reference proteome</keyword>
<comment type="caution">
    <text evidence="2">The sequence shown here is derived from an EMBL/GenBank/DDBJ whole genome shotgun (WGS) entry which is preliminary data.</text>
</comment>
<dbReference type="RefSeq" id="WP_285761198.1">
    <property type="nucleotide sequence ID" value="NZ_BSQG01000008.1"/>
</dbReference>
<keyword evidence="1" id="KW-0812">Transmembrane</keyword>
<reference evidence="2" key="1">
    <citation type="submission" date="2023-02" db="EMBL/GenBank/DDBJ databases">
        <title>Nocardiopsis ansamitocini NBRC 112285.</title>
        <authorList>
            <person name="Ichikawa N."/>
            <person name="Sato H."/>
            <person name="Tonouchi N."/>
        </authorList>
    </citation>
    <scope>NUCLEOTIDE SEQUENCE</scope>
    <source>
        <strain evidence="2">NBRC 112285</strain>
    </source>
</reference>
<sequence>MDLDLFIAEHRPDWNRLETLVRRHRKLDGPEVDELVELYQRAATHLSVLRSSGQDPALTGWLSGLVARARSVVTGAQSGGWRDFGRFFTRSFPAALYRLRWWWMLTALACTAVAFGVGWWVAANPEVQAAMGTPETIRSYVENDFANYYVENPGASFAAQVWTNNAWVAAQAIVFGAFLCLPAVYVLATNSIGLGQAGGLMAANGKADVFFGLILPHGLLELTAVFVAGGVGIKLGWTFIAPGHRTRIRAMGEEARSAMGVVLGLVVVLFVSGLIEGFVTGWVHTTWLRIGIGVVAEVLFFLYVFTLGRRAVQQGETGDIRDSPQTVAVSG</sequence>
<evidence type="ECO:0000313" key="2">
    <source>
        <dbReference type="EMBL" id="GLU49659.1"/>
    </source>
</evidence>
<gene>
    <name evidence="2" type="ORF">Nans01_40100</name>
</gene>
<feature type="transmembrane region" description="Helical" evidence="1">
    <location>
        <begin position="255"/>
        <end position="275"/>
    </location>
</feature>
<feature type="transmembrane region" description="Helical" evidence="1">
    <location>
        <begin position="225"/>
        <end position="243"/>
    </location>
</feature>
<feature type="transmembrane region" description="Helical" evidence="1">
    <location>
        <begin position="287"/>
        <end position="305"/>
    </location>
</feature>
<dbReference type="AlphaFoldDB" id="A0A9W6P9S8"/>
<feature type="transmembrane region" description="Helical" evidence="1">
    <location>
        <begin position="166"/>
        <end position="188"/>
    </location>
</feature>